<reference evidence="2" key="2">
    <citation type="journal article" date="2014" name="ISME J.">
        <title>Microbial stratification in low pH oxic and suboxic macroscopic growths along an acid mine drainage.</title>
        <authorList>
            <person name="Mendez-Garcia C."/>
            <person name="Mesa V."/>
            <person name="Sprenger R.R."/>
            <person name="Richter M."/>
            <person name="Diez M.S."/>
            <person name="Solano J."/>
            <person name="Bargiela R."/>
            <person name="Golyshina O.V."/>
            <person name="Manteca A."/>
            <person name="Ramos J.L."/>
            <person name="Gallego J.R."/>
            <person name="Llorente I."/>
            <person name="Martins Dos Santos V.A."/>
            <person name="Jensen O.N."/>
            <person name="Pelaez A.I."/>
            <person name="Sanchez J."/>
            <person name="Ferrer M."/>
        </authorList>
    </citation>
    <scope>NUCLEOTIDE SEQUENCE</scope>
</reference>
<sequence>SLGILPVLLLLGALMVYDAVAVYGTKHMVSLADVVADMKLPILMVVPEERGFDYTRTSPLKKVRERVRTAPAEREATFMGLGDVIIPGVLVVSAYTFLPVHPLVLGVGANLVIALITILGSLGGYALLMRLVERGNPQAGLPFLNGGAILGFVVGYVAFYHSFGLGIVWPPF</sequence>
<reference evidence="2" key="1">
    <citation type="submission" date="2013-08" db="EMBL/GenBank/DDBJ databases">
        <authorList>
            <person name="Mendez C."/>
            <person name="Richter M."/>
            <person name="Ferrer M."/>
            <person name="Sanchez J."/>
        </authorList>
    </citation>
    <scope>NUCLEOTIDE SEQUENCE</scope>
</reference>
<feature type="transmembrane region" description="Helical" evidence="1">
    <location>
        <begin position="140"/>
        <end position="163"/>
    </location>
</feature>
<proteinExistence type="predicted"/>
<name>T1AA64_9ZZZZ</name>
<organism evidence="2">
    <name type="scientific">mine drainage metagenome</name>
    <dbReference type="NCBI Taxonomy" id="410659"/>
    <lineage>
        <taxon>unclassified sequences</taxon>
        <taxon>metagenomes</taxon>
        <taxon>ecological metagenomes</taxon>
    </lineage>
</organism>
<keyword evidence="1" id="KW-1133">Transmembrane helix</keyword>
<keyword evidence="1" id="KW-0472">Membrane</keyword>
<evidence type="ECO:0000313" key="2">
    <source>
        <dbReference type="EMBL" id="EQD53673.1"/>
    </source>
</evidence>
<dbReference type="AlphaFoldDB" id="T1AA64"/>
<evidence type="ECO:0000256" key="1">
    <source>
        <dbReference type="SAM" id="Phobius"/>
    </source>
</evidence>
<keyword evidence="1" id="KW-0812">Transmembrane</keyword>
<feature type="transmembrane region" description="Helical" evidence="1">
    <location>
        <begin position="103"/>
        <end position="128"/>
    </location>
</feature>
<feature type="transmembrane region" description="Helical" evidence="1">
    <location>
        <begin position="76"/>
        <end position="97"/>
    </location>
</feature>
<comment type="caution">
    <text evidence="2">The sequence shown here is derived from an EMBL/GenBank/DDBJ whole genome shotgun (WGS) entry which is preliminary data.</text>
</comment>
<dbReference type="NCBIfam" id="NF041679">
    <property type="entry name" value="IMP_arch_presen"/>
    <property type="match status" value="1"/>
</dbReference>
<protein>
    <submittedName>
        <fullName evidence="2">Membrane protein containing DUF1119, archaea</fullName>
    </submittedName>
</protein>
<feature type="non-terminal residue" evidence="2">
    <location>
        <position position="1"/>
    </location>
</feature>
<accession>T1AA64</accession>
<dbReference type="Pfam" id="PF06550">
    <property type="entry name" value="SPP"/>
    <property type="match status" value="1"/>
</dbReference>
<dbReference type="EMBL" id="AUZY01006652">
    <property type="protein sequence ID" value="EQD53673.1"/>
    <property type="molecule type" value="Genomic_DNA"/>
</dbReference>
<feature type="transmembrane region" description="Helical" evidence="1">
    <location>
        <begin position="6"/>
        <end position="24"/>
    </location>
</feature>
<gene>
    <name evidence="2" type="ORF">B1B_10102</name>
</gene>
<dbReference type="InterPro" id="IPR010545">
    <property type="entry name" value="SPP"/>
</dbReference>